<keyword evidence="2" id="KW-1185">Reference proteome</keyword>
<dbReference type="EMBL" id="JAFDVH010000012">
    <property type="protein sequence ID" value="KAG7467006.1"/>
    <property type="molecule type" value="Genomic_DNA"/>
</dbReference>
<dbReference type="OrthoDB" id="10064600at2759"/>
<comment type="caution">
    <text evidence="1">The sequence shown here is derived from an EMBL/GenBank/DDBJ whole genome shotgun (WGS) entry which is preliminary data.</text>
</comment>
<proteinExistence type="predicted"/>
<gene>
    <name evidence="1" type="ORF">MATL_G00148660</name>
</gene>
<dbReference type="AlphaFoldDB" id="A0A9D3PW57"/>
<organism evidence="1 2">
    <name type="scientific">Megalops atlanticus</name>
    <name type="common">Tarpon</name>
    <name type="synonym">Clupea gigantea</name>
    <dbReference type="NCBI Taxonomy" id="7932"/>
    <lineage>
        <taxon>Eukaryota</taxon>
        <taxon>Metazoa</taxon>
        <taxon>Chordata</taxon>
        <taxon>Craniata</taxon>
        <taxon>Vertebrata</taxon>
        <taxon>Euteleostomi</taxon>
        <taxon>Actinopterygii</taxon>
        <taxon>Neopterygii</taxon>
        <taxon>Teleostei</taxon>
        <taxon>Elopiformes</taxon>
        <taxon>Megalopidae</taxon>
        <taxon>Megalops</taxon>
    </lineage>
</organism>
<evidence type="ECO:0000313" key="2">
    <source>
        <dbReference type="Proteomes" id="UP001046870"/>
    </source>
</evidence>
<dbReference type="Proteomes" id="UP001046870">
    <property type="component" value="Chromosome 12"/>
</dbReference>
<accession>A0A9D3PW57</accession>
<sequence length="280" mass="30936">METAHPGDEEEAMESRAMLWSVEEAVQRQTLQIGASACGATAVVDVLQALGIIVAPDTADRCVQTRLRKNEAPLPDYLLSRSEAGATHQQLIDGAEQASGGRVLGRFFAFYPPRRVKLVPWLARWIKMGTVPVATMNMQLAVPEGEEVPDAWHHQLIFGVGPNAIFMTNPLDVVSEGVVLQRLCSESVLLIRREDVLQRWTADTALSALTRGQSDPRWSSLDVEGQIRQMCCEEECEDEEQPKMSHIVIPAAYHSGVTLFALRDSDVGQELLRTPDLPLL</sequence>
<protein>
    <submittedName>
        <fullName evidence="1">Uncharacterized protein</fullName>
    </submittedName>
</protein>
<reference evidence="1" key="1">
    <citation type="submission" date="2021-01" db="EMBL/GenBank/DDBJ databases">
        <authorList>
            <person name="Zahm M."/>
            <person name="Roques C."/>
            <person name="Cabau C."/>
            <person name="Klopp C."/>
            <person name="Donnadieu C."/>
            <person name="Jouanno E."/>
            <person name="Lampietro C."/>
            <person name="Louis A."/>
            <person name="Herpin A."/>
            <person name="Echchiki A."/>
            <person name="Berthelot C."/>
            <person name="Parey E."/>
            <person name="Roest-Crollius H."/>
            <person name="Braasch I."/>
            <person name="Postlethwait J."/>
            <person name="Bobe J."/>
            <person name="Montfort J."/>
            <person name="Bouchez O."/>
            <person name="Begum T."/>
            <person name="Mejri S."/>
            <person name="Adams A."/>
            <person name="Chen W.-J."/>
            <person name="Guiguen Y."/>
        </authorList>
    </citation>
    <scope>NUCLEOTIDE SEQUENCE</scope>
    <source>
        <strain evidence="1">YG-15Mar2019-1</strain>
        <tissue evidence="1">Brain</tissue>
    </source>
</reference>
<name>A0A9D3PW57_MEGAT</name>
<evidence type="ECO:0000313" key="1">
    <source>
        <dbReference type="EMBL" id="KAG7467006.1"/>
    </source>
</evidence>